<keyword evidence="1" id="KW-0812">Transmembrane</keyword>
<proteinExistence type="predicted"/>
<feature type="transmembrane region" description="Helical" evidence="1">
    <location>
        <begin position="36"/>
        <end position="56"/>
    </location>
</feature>
<gene>
    <name evidence="2" type="ORF">GCM10010969_03020</name>
</gene>
<keyword evidence="3" id="KW-1185">Reference proteome</keyword>
<feature type="transmembrane region" description="Helical" evidence="1">
    <location>
        <begin position="6"/>
        <end position="24"/>
    </location>
</feature>
<dbReference type="Proteomes" id="UP000606653">
    <property type="component" value="Unassembled WGS sequence"/>
</dbReference>
<evidence type="ECO:0000313" key="2">
    <source>
        <dbReference type="EMBL" id="GGN91398.1"/>
    </source>
</evidence>
<keyword evidence="1" id="KW-1133">Transmembrane helix</keyword>
<accession>A0ABQ2KV84</accession>
<evidence type="ECO:0000256" key="1">
    <source>
        <dbReference type="SAM" id="Phobius"/>
    </source>
</evidence>
<keyword evidence="1" id="KW-0472">Membrane</keyword>
<evidence type="ECO:0000313" key="3">
    <source>
        <dbReference type="Proteomes" id="UP000606653"/>
    </source>
</evidence>
<dbReference type="RefSeq" id="WP_018975238.1">
    <property type="nucleotide sequence ID" value="NZ_BMLN01000001.1"/>
</dbReference>
<reference evidence="3" key="1">
    <citation type="journal article" date="2019" name="Int. J. Syst. Evol. Microbiol.">
        <title>The Global Catalogue of Microorganisms (GCM) 10K type strain sequencing project: providing services to taxonomists for standard genome sequencing and annotation.</title>
        <authorList>
            <consortium name="The Broad Institute Genomics Platform"/>
            <consortium name="The Broad Institute Genome Sequencing Center for Infectious Disease"/>
            <person name="Wu L."/>
            <person name="Ma J."/>
        </authorList>
    </citation>
    <scope>NUCLEOTIDE SEQUENCE [LARGE SCALE GENOMIC DNA]</scope>
    <source>
        <strain evidence="3">CGMCC 1.6964</strain>
    </source>
</reference>
<sequence length="60" mass="6547">MNDTTNLAILIVLTLLLGGVVVFYKDTIPQKLKRGLAIAVALMLLLTFIMTAYTLFTMGS</sequence>
<organism evidence="2 3">
    <name type="scientific">Saccharibacillus kuerlensis</name>
    <dbReference type="NCBI Taxonomy" id="459527"/>
    <lineage>
        <taxon>Bacteria</taxon>
        <taxon>Bacillati</taxon>
        <taxon>Bacillota</taxon>
        <taxon>Bacilli</taxon>
        <taxon>Bacillales</taxon>
        <taxon>Paenibacillaceae</taxon>
        <taxon>Saccharibacillus</taxon>
    </lineage>
</organism>
<name>A0ABQ2KV84_9BACL</name>
<comment type="caution">
    <text evidence="2">The sequence shown here is derived from an EMBL/GenBank/DDBJ whole genome shotgun (WGS) entry which is preliminary data.</text>
</comment>
<evidence type="ECO:0008006" key="4">
    <source>
        <dbReference type="Google" id="ProtNLM"/>
    </source>
</evidence>
<dbReference type="EMBL" id="BMLN01000001">
    <property type="protein sequence ID" value="GGN91398.1"/>
    <property type="molecule type" value="Genomic_DNA"/>
</dbReference>
<protein>
    <recommendedName>
        <fullName evidence="4">Signal transduction histidine kinase</fullName>
    </recommendedName>
</protein>